<sequence length="86" mass="9447">MHRQTLAAREKVLGKEHPDTLMSMNNLAVVLGSQGKYGEAEAMHKQALTGYEKVLVKEHPSTLTSMSNLADVLERRAGCQSILLRG</sequence>
<evidence type="ECO:0000256" key="2">
    <source>
        <dbReference type="ARBA" id="ARBA00022490"/>
    </source>
</evidence>
<dbReference type="PANTHER" id="PTHR45783">
    <property type="entry name" value="KINESIN LIGHT CHAIN"/>
    <property type="match status" value="1"/>
</dbReference>
<dbReference type="Proteomes" id="UP001172684">
    <property type="component" value="Unassembled WGS sequence"/>
</dbReference>
<comment type="subcellular location">
    <subcellularLocation>
        <location evidence="1">Cytoplasm</location>
    </subcellularLocation>
</comment>
<evidence type="ECO:0000313" key="5">
    <source>
        <dbReference type="EMBL" id="KAJ9656262.1"/>
    </source>
</evidence>
<proteinExistence type="predicted"/>
<comment type="caution">
    <text evidence="5">The sequence shown here is derived from an EMBL/GenBank/DDBJ whole genome shotgun (WGS) entry which is preliminary data.</text>
</comment>
<gene>
    <name evidence="5" type="ORF">H2201_008594</name>
</gene>
<dbReference type="EMBL" id="JAPDRL010000131">
    <property type="protein sequence ID" value="KAJ9656262.1"/>
    <property type="molecule type" value="Genomic_DNA"/>
</dbReference>
<evidence type="ECO:0000313" key="6">
    <source>
        <dbReference type="Proteomes" id="UP001172684"/>
    </source>
</evidence>
<keyword evidence="2" id="KW-0963">Cytoplasm</keyword>
<evidence type="ECO:0000256" key="4">
    <source>
        <dbReference type="ARBA" id="ARBA00022803"/>
    </source>
</evidence>
<dbReference type="Gene3D" id="1.25.40.10">
    <property type="entry name" value="Tetratricopeptide repeat domain"/>
    <property type="match status" value="1"/>
</dbReference>
<accession>A0ABQ9NG74</accession>
<protein>
    <recommendedName>
        <fullName evidence="7">Kinesin light chain</fullName>
    </recommendedName>
</protein>
<evidence type="ECO:0000256" key="1">
    <source>
        <dbReference type="ARBA" id="ARBA00004496"/>
    </source>
</evidence>
<keyword evidence="4" id="KW-0802">TPR repeat</keyword>
<dbReference type="InterPro" id="IPR011990">
    <property type="entry name" value="TPR-like_helical_dom_sf"/>
</dbReference>
<dbReference type="InterPro" id="IPR002151">
    <property type="entry name" value="Kinesin_light"/>
</dbReference>
<reference evidence="5" key="1">
    <citation type="submission" date="2022-10" db="EMBL/GenBank/DDBJ databases">
        <title>Culturing micro-colonial fungi from biological soil crusts in the Mojave desert and describing Neophaeococcomyces mojavensis, and introducing the new genera and species Taxawa tesnikishii.</title>
        <authorList>
            <person name="Kurbessoian T."/>
            <person name="Stajich J.E."/>
        </authorList>
    </citation>
    <scope>NUCLEOTIDE SEQUENCE</scope>
    <source>
        <strain evidence="5">TK_1</strain>
    </source>
</reference>
<evidence type="ECO:0000256" key="3">
    <source>
        <dbReference type="ARBA" id="ARBA00022737"/>
    </source>
</evidence>
<dbReference type="SUPFAM" id="SSF48452">
    <property type="entry name" value="TPR-like"/>
    <property type="match status" value="1"/>
</dbReference>
<evidence type="ECO:0008006" key="7">
    <source>
        <dbReference type="Google" id="ProtNLM"/>
    </source>
</evidence>
<keyword evidence="6" id="KW-1185">Reference proteome</keyword>
<organism evidence="5 6">
    <name type="scientific">Coniosporium apollinis</name>
    <dbReference type="NCBI Taxonomy" id="61459"/>
    <lineage>
        <taxon>Eukaryota</taxon>
        <taxon>Fungi</taxon>
        <taxon>Dikarya</taxon>
        <taxon>Ascomycota</taxon>
        <taxon>Pezizomycotina</taxon>
        <taxon>Dothideomycetes</taxon>
        <taxon>Dothideomycetes incertae sedis</taxon>
        <taxon>Coniosporium</taxon>
    </lineage>
</organism>
<dbReference type="PANTHER" id="PTHR45783:SF3">
    <property type="entry name" value="KINESIN LIGHT CHAIN"/>
    <property type="match status" value="1"/>
</dbReference>
<keyword evidence="3" id="KW-0677">Repeat</keyword>
<name>A0ABQ9NG74_9PEZI</name>
<dbReference type="Pfam" id="PF13374">
    <property type="entry name" value="TPR_10"/>
    <property type="match status" value="2"/>
</dbReference>